<dbReference type="Proteomes" id="UP000298663">
    <property type="component" value="Unassembled WGS sequence"/>
</dbReference>
<reference evidence="8 9" key="2">
    <citation type="journal article" date="2019" name="G3 (Bethesda)">
        <title>Hybrid Assembly of the Genome of the Entomopathogenic Nematode Steinernema carpocapsae Identifies the X-Chromosome.</title>
        <authorList>
            <person name="Serra L."/>
            <person name="Macchietto M."/>
            <person name="Macias-Munoz A."/>
            <person name="McGill C.J."/>
            <person name="Rodriguez I.M."/>
            <person name="Rodriguez B."/>
            <person name="Murad R."/>
            <person name="Mortazavi A."/>
        </authorList>
    </citation>
    <scope>NUCLEOTIDE SEQUENCE [LARGE SCALE GENOMIC DNA]</scope>
    <source>
        <strain evidence="8 9">ALL</strain>
    </source>
</reference>
<dbReference type="PANTHER" id="PTHR12370">
    <property type="entry name" value="PHOSPHOLIPASE B-RELATED"/>
    <property type="match status" value="1"/>
</dbReference>
<dbReference type="GO" id="GO:0004620">
    <property type="term" value="F:phospholipase activity"/>
    <property type="evidence" value="ECO:0007669"/>
    <property type="project" value="InterPro"/>
</dbReference>
<evidence type="ECO:0000256" key="6">
    <source>
        <dbReference type="ARBA" id="ARBA00023180"/>
    </source>
</evidence>
<feature type="chain" id="PRO_5021039929" description="Phospholipase B-like" evidence="7">
    <location>
        <begin position="20"/>
        <end position="580"/>
    </location>
</feature>
<organism evidence="8 9">
    <name type="scientific">Steinernema carpocapsae</name>
    <name type="common">Entomopathogenic nematode</name>
    <dbReference type="NCBI Taxonomy" id="34508"/>
    <lineage>
        <taxon>Eukaryota</taxon>
        <taxon>Metazoa</taxon>
        <taxon>Ecdysozoa</taxon>
        <taxon>Nematoda</taxon>
        <taxon>Chromadorea</taxon>
        <taxon>Rhabditida</taxon>
        <taxon>Tylenchina</taxon>
        <taxon>Panagrolaimomorpha</taxon>
        <taxon>Strongyloidoidea</taxon>
        <taxon>Steinernematidae</taxon>
        <taxon>Steinernema</taxon>
    </lineage>
</organism>
<keyword evidence="5 7" id="KW-0443">Lipid metabolism</keyword>
<dbReference type="Pfam" id="PF04916">
    <property type="entry name" value="Phospholip_B"/>
    <property type="match status" value="1"/>
</dbReference>
<evidence type="ECO:0000256" key="7">
    <source>
        <dbReference type="RuleBase" id="RU364138"/>
    </source>
</evidence>
<dbReference type="EMBL" id="AZBU02000004">
    <property type="protein sequence ID" value="TKR83222.1"/>
    <property type="molecule type" value="Genomic_DNA"/>
</dbReference>
<dbReference type="GO" id="GO:0009395">
    <property type="term" value="P:phospholipid catabolic process"/>
    <property type="evidence" value="ECO:0007669"/>
    <property type="project" value="TreeGrafter"/>
</dbReference>
<dbReference type="STRING" id="34508.A0A4U5NKE1"/>
<evidence type="ECO:0000256" key="5">
    <source>
        <dbReference type="ARBA" id="ARBA00023098"/>
    </source>
</evidence>
<evidence type="ECO:0000256" key="1">
    <source>
        <dbReference type="ARBA" id="ARBA00007835"/>
    </source>
</evidence>
<evidence type="ECO:0000256" key="3">
    <source>
        <dbReference type="ARBA" id="ARBA00022801"/>
    </source>
</evidence>
<comment type="similarity">
    <text evidence="1 7">Belongs to the phospholipase B-like family.</text>
</comment>
<dbReference type="InterPro" id="IPR007000">
    <property type="entry name" value="PLipase_B-like"/>
</dbReference>
<keyword evidence="2 7" id="KW-0732">Signal</keyword>
<evidence type="ECO:0000313" key="8">
    <source>
        <dbReference type="EMBL" id="TKR83222.1"/>
    </source>
</evidence>
<accession>A0A4U5NKE1</accession>
<evidence type="ECO:0000313" key="9">
    <source>
        <dbReference type="Proteomes" id="UP000298663"/>
    </source>
</evidence>
<keyword evidence="9" id="KW-1185">Reference proteome</keyword>
<evidence type="ECO:0000256" key="4">
    <source>
        <dbReference type="ARBA" id="ARBA00022963"/>
    </source>
</evidence>
<dbReference type="GO" id="GO:0005576">
    <property type="term" value="C:extracellular region"/>
    <property type="evidence" value="ECO:0007669"/>
    <property type="project" value="TreeGrafter"/>
</dbReference>
<comment type="caution">
    <text evidence="8">The sequence shown here is derived from an EMBL/GenBank/DDBJ whole genome shotgun (WGS) entry which is preliminary data.</text>
</comment>
<name>A0A4U5NKE1_STECR</name>
<sequence>MQTRLLLVAALLTVSTAYSRLDDIADDFDDYDRSNKVFTHPLTDHEGEMGHDDSYTYKSACMVDGNLTILNGFDCRNQVAVGRFRNSINATGWSYLEIETKPEFDANLQAYAAGLLEGNLTHTVTEFFLINMVNDYCTGFKGYCKRLNTYLKANLKWVEKQLATQSPDDPYWQAVNRTFHQLTGIYHGYTNAVKPGVVFDVHSILMININGEIIDLEKKFNKTKDLLKPEDNGKCSGLIKVAPGNKDLFISQVTMSGFESMLRVLKVYKFGYDKKMFPGHTVSFASYPGMLYSSDDFALASSGLAMIETTVNIFDETLFDKIKPDGQLSCWVRAIVANQLARDGREWCEVFKKYNSGTYNNQWVILNYNKFTPGKDLPAVGLLYVLEQVPDFIMYRDVTWFLRKYSYFPSYNIPFFRKISKLTGFDKKSLEMDWFSWQNAPRARILRRDHHKVVDLDSLTKLMRYNDYTHEPFSRCNCTPPYTAEAGISARGDLNPINGTFPLRGMGHVNHGGLDYKGTNVKLMKELRFRSWSGPTYDPLPVFQWSTSTLNNVVKHVGHPDRWEFKPIEYKWETADVRVD</sequence>
<keyword evidence="4 7" id="KW-0442">Lipid degradation</keyword>
<dbReference type="Gene3D" id="3.60.60.30">
    <property type="match status" value="1"/>
</dbReference>
<protein>
    <recommendedName>
        <fullName evidence="7">Phospholipase B-like</fullName>
        <ecNumber evidence="7">3.1.1.-</ecNumber>
    </recommendedName>
</protein>
<dbReference type="AlphaFoldDB" id="A0A4U5NKE1"/>
<keyword evidence="6" id="KW-0325">Glycoprotein</keyword>
<gene>
    <name evidence="8" type="ORF">L596_016846</name>
</gene>
<dbReference type="OrthoDB" id="443524at2759"/>
<reference evidence="8 9" key="1">
    <citation type="journal article" date="2015" name="Genome Biol.">
        <title>Comparative genomics of Steinernema reveals deeply conserved gene regulatory networks.</title>
        <authorList>
            <person name="Dillman A.R."/>
            <person name="Macchietto M."/>
            <person name="Porter C.F."/>
            <person name="Rogers A."/>
            <person name="Williams B."/>
            <person name="Antoshechkin I."/>
            <person name="Lee M.M."/>
            <person name="Goodwin Z."/>
            <person name="Lu X."/>
            <person name="Lewis E.E."/>
            <person name="Goodrich-Blair H."/>
            <person name="Stock S.P."/>
            <person name="Adams B.J."/>
            <person name="Sternberg P.W."/>
            <person name="Mortazavi A."/>
        </authorList>
    </citation>
    <scope>NUCLEOTIDE SEQUENCE [LARGE SCALE GENOMIC DNA]</scope>
    <source>
        <strain evidence="8 9">ALL</strain>
    </source>
</reference>
<dbReference type="PANTHER" id="PTHR12370:SF7">
    <property type="entry name" value="PHOSPHOLIPASE B-LIKE 2-RELATED"/>
    <property type="match status" value="1"/>
</dbReference>
<keyword evidence="3 7" id="KW-0378">Hydrolase</keyword>
<comment type="function">
    <text evidence="7">Putative phospholipase.</text>
</comment>
<evidence type="ECO:0000256" key="2">
    <source>
        <dbReference type="ARBA" id="ARBA00022729"/>
    </source>
</evidence>
<dbReference type="EC" id="3.1.1.-" evidence="7"/>
<feature type="signal peptide" evidence="7">
    <location>
        <begin position="1"/>
        <end position="19"/>
    </location>
</feature>
<proteinExistence type="inferred from homology"/>